<dbReference type="InterPro" id="IPR002068">
    <property type="entry name" value="A-crystallin/Hsp20_dom"/>
</dbReference>
<evidence type="ECO:0000256" key="2">
    <source>
        <dbReference type="RuleBase" id="RU003616"/>
    </source>
</evidence>
<accession>A0AAJ7U1R4</accession>
<sequence>MDIDIQHPWLRHPFGSPLFFPARVFDQHFGEGLLPRDACALPGTLGSIFSPLYWREPGWPATRSDVPASGGADGSKDNPEARLRSGLSEMRLDEDQFAVHLDVKHFAPEELGVKVVDDFIEVYAKHEERQDEHGFISREFRRRYRLPASADAGAVAAALSPDGVLSVRAPLHPPSAAPAERAVPITRSAKSPAVIGSDD</sequence>
<dbReference type="GO" id="GO:0005212">
    <property type="term" value="F:structural constituent of eye lens"/>
    <property type="evidence" value="ECO:0007669"/>
    <property type="project" value="InterPro"/>
</dbReference>
<dbReference type="GO" id="GO:0042026">
    <property type="term" value="P:protein refolding"/>
    <property type="evidence" value="ECO:0007669"/>
    <property type="project" value="TreeGrafter"/>
</dbReference>
<dbReference type="PROSITE" id="PS01031">
    <property type="entry name" value="SHSP"/>
    <property type="match status" value="1"/>
</dbReference>
<comment type="similarity">
    <text evidence="1 2">Belongs to the small heat shock protein (HSP20) family.</text>
</comment>
<dbReference type="PRINTS" id="PR00299">
    <property type="entry name" value="ACRYSTALLIN"/>
</dbReference>
<evidence type="ECO:0000256" key="1">
    <source>
        <dbReference type="PROSITE-ProRule" id="PRU00285"/>
    </source>
</evidence>
<keyword evidence="5" id="KW-1185">Reference proteome</keyword>
<dbReference type="GO" id="GO:0005634">
    <property type="term" value="C:nucleus"/>
    <property type="evidence" value="ECO:0007669"/>
    <property type="project" value="TreeGrafter"/>
</dbReference>
<evidence type="ECO:0000313" key="6">
    <source>
        <dbReference type="RefSeq" id="XP_032828130.1"/>
    </source>
</evidence>
<dbReference type="GO" id="GO:0051082">
    <property type="term" value="F:unfolded protein binding"/>
    <property type="evidence" value="ECO:0007669"/>
    <property type="project" value="TreeGrafter"/>
</dbReference>
<dbReference type="PANTHER" id="PTHR45640">
    <property type="entry name" value="HEAT SHOCK PROTEIN HSP-12.2-RELATED"/>
    <property type="match status" value="1"/>
</dbReference>
<dbReference type="GO" id="GO:0005737">
    <property type="term" value="C:cytoplasm"/>
    <property type="evidence" value="ECO:0007669"/>
    <property type="project" value="TreeGrafter"/>
</dbReference>
<dbReference type="GO" id="GO:0009408">
    <property type="term" value="P:response to heat"/>
    <property type="evidence" value="ECO:0007669"/>
    <property type="project" value="TreeGrafter"/>
</dbReference>
<dbReference type="GO" id="GO:0043066">
    <property type="term" value="P:negative regulation of apoptotic process"/>
    <property type="evidence" value="ECO:0007669"/>
    <property type="project" value="TreeGrafter"/>
</dbReference>
<dbReference type="InterPro" id="IPR003090">
    <property type="entry name" value="Alpha-crystallin_N"/>
</dbReference>
<evidence type="ECO:0000313" key="5">
    <source>
        <dbReference type="Proteomes" id="UP001318040"/>
    </source>
</evidence>
<proteinExistence type="inferred from homology"/>
<feature type="domain" description="SHSP" evidence="4">
    <location>
        <begin position="78"/>
        <end position="188"/>
    </location>
</feature>
<protein>
    <submittedName>
        <fullName evidence="6">Alpha-crystallin A chain-like</fullName>
    </submittedName>
</protein>
<gene>
    <name evidence="6" type="primary">LOC116952669</name>
</gene>
<dbReference type="Pfam" id="PF00525">
    <property type="entry name" value="Crystallin"/>
    <property type="match status" value="1"/>
</dbReference>
<dbReference type="PANTHER" id="PTHR45640:SF26">
    <property type="entry name" value="RE23625P"/>
    <property type="match status" value="1"/>
</dbReference>
<dbReference type="GeneID" id="116952669"/>
<evidence type="ECO:0000259" key="4">
    <source>
        <dbReference type="PROSITE" id="PS01031"/>
    </source>
</evidence>
<dbReference type="Gene3D" id="2.60.40.790">
    <property type="match status" value="1"/>
</dbReference>
<dbReference type="Proteomes" id="UP001318040">
    <property type="component" value="Chromosome 48"/>
</dbReference>
<evidence type="ECO:0000256" key="3">
    <source>
        <dbReference type="SAM" id="MobiDB-lite"/>
    </source>
</evidence>
<dbReference type="RefSeq" id="XP_032828130.1">
    <property type="nucleotide sequence ID" value="XM_032972239.1"/>
</dbReference>
<dbReference type="KEGG" id="pmrn:116952669"/>
<organism evidence="5 6">
    <name type="scientific">Petromyzon marinus</name>
    <name type="common">Sea lamprey</name>
    <dbReference type="NCBI Taxonomy" id="7757"/>
    <lineage>
        <taxon>Eukaryota</taxon>
        <taxon>Metazoa</taxon>
        <taxon>Chordata</taxon>
        <taxon>Craniata</taxon>
        <taxon>Vertebrata</taxon>
        <taxon>Cyclostomata</taxon>
        <taxon>Hyperoartia</taxon>
        <taxon>Petromyzontiformes</taxon>
        <taxon>Petromyzontidae</taxon>
        <taxon>Petromyzon</taxon>
    </lineage>
</organism>
<dbReference type="AlphaFoldDB" id="A0AAJ7U1R4"/>
<dbReference type="InterPro" id="IPR008978">
    <property type="entry name" value="HSP20-like_chaperone"/>
</dbReference>
<dbReference type="Pfam" id="PF00011">
    <property type="entry name" value="HSP20"/>
    <property type="match status" value="1"/>
</dbReference>
<dbReference type="SUPFAM" id="SSF49764">
    <property type="entry name" value="HSP20-like chaperones"/>
    <property type="match status" value="1"/>
</dbReference>
<feature type="region of interest" description="Disordered" evidence="3">
    <location>
        <begin position="172"/>
        <end position="199"/>
    </location>
</feature>
<name>A0AAJ7U1R4_PETMA</name>
<reference evidence="6" key="1">
    <citation type="submission" date="2025-08" db="UniProtKB">
        <authorList>
            <consortium name="RefSeq"/>
        </authorList>
    </citation>
    <scope>IDENTIFICATION</scope>
    <source>
        <tissue evidence="6">Sperm</tissue>
    </source>
</reference>
<dbReference type="InterPro" id="IPR001436">
    <property type="entry name" value="Alpha-crystallin/sHSP_animal"/>
</dbReference>